<evidence type="ECO:0000313" key="2">
    <source>
        <dbReference type="EMBL" id="PSJ80678.1"/>
    </source>
</evidence>
<dbReference type="AlphaFoldDB" id="A0A2P7U111"/>
<proteinExistence type="predicted"/>
<dbReference type="RefSeq" id="WP_106741041.1">
    <property type="nucleotide sequence ID" value="NZ_PXYY01000020.1"/>
</dbReference>
<dbReference type="Gene3D" id="1.25.40.10">
    <property type="entry name" value="Tetratricopeptide repeat domain"/>
    <property type="match status" value="1"/>
</dbReference>
<gene>
    <name evidence="2" type="primary">pgaA</name>
    <name evidence="2" type="ORF">C7N83_04875</name>
</gene>
<name>A0A2P7U111_9NEIS</name>
<evidence type="ECO:0000259" key="1">
    <source>
        <dbReference type="Pfam" id="PF21197"/>
    </source>
</evidence>
<feature type="domain" description="PgaA membrane beta barrel" evidence="1">
    <location>
        <begin position="521"/>
        <end position="789"/>
    </location>
</feature>
<dbReference type="Proteomes" id="UP000241868">
    <property type="component" value="Unassembled WGS sequence"/>
</dbReference>
<dbReference type="NCBIfam" id="TIGR03939">
    <property type="entry name" value="PGA_TPR_OMP"/>
    <property type="match status" value="1"/>
</dbReference>
<dbReference type="GO" id="GO:1901515">
    <property type="term" value="F:poly-beta-1,6-N-acetyl-D-glucosamine transmembrane transporter activity"/>
    <property type="evidence" value="ECO:0007669"/>
    <property type="project" value="InterPro"/>
</dbReference>
<organism evidence="2 3">
    <name type="scientific">Neisseria iguanae</name>
    <dbReference type="NCBI Taxonomy" id="90242"/>
    <lineage>
        <taxon>Bacteria</taxon>
        <taxon>Pseudomonadati</taxon>
        <taxon>Pseudomonadota</taxon>
        <taxon>Betaproteobacteria</taxon>
        <taxon>Neisseriales</taxon>
        <taxon>Neisseriaceae</taxon>
        <taxon>Neisseria</taxon>
    </lineage>
</organism>
<dbReference type="InterPro" id="IPR049003">
    <property type="entry name" value="PgaA_barrel"/>
</dbReference>
<reference evidence="2 3" key="1">
    <citation type="submission" date="2018-03" db="EMBL/GenBank/DDBJ databases">
        <title>Neisseria weixii sp. nov., isolated from the intestinal contents of Tibetan Plateau pika (Ochotona curzoniae) in Yushu, Qinghai Province, China.</title>
        <authorList>
            <person name="Gui Z."/>
        </authorList>
    </citation>
    <scope>NUCLEOTIDE SEQUENCE [LARGE SCALE GENOMIC DNA]</scope>
    <source>
        <strain evidence="2 3">ATCC 51483</strain>
    </source>
</reference>
<dbReference type="EMBL" id="PXYY01000020">
    <property type="protein sequence ID" value="PSJ80678.1"/>
    <property type="molecule type" value="Genomic_DNA"/>
</dbReference>
<sequence>MNITHPLSLLVATAGLSVPDVSYAQNIDAERERWVVHSRASEAQHLEAVEALQQLYRETNNQAVRADLIALLIRGGRRDEALAVCADCQPSELAADELENLAKAARDTKKFDLATNFYRSLQTRFPQQKIGFLGGALVAADQGRQQQAAAHIGEYRRRFGNDVDIQSAADYLNRQTQSQTEQLSILGKRMDAEADKETVLQTYRLAAKMQAYPVQERLLKEFPQYFTRADHLWVRKNEAASRLRGALQTYDQDQLKQAYRELTDIMNTTEFGSDLHTSALRDRLAASTAIGKPEEAVSDYRRLAKLGKQPAYVEANYAKALTETSSPHKASKIYQAAADREMAEKNHVSDQLNESLIGSYADLGYYDKARAQIPNWHTDRTKLDFTRTVHIDNPYYNKQYFWNARLDAWGGDINKAIKGMDAWIADHPADPWAQVLRGELAYWNGHEEKAQMWFTRAQEFLSPESQDWVKSKIASMQMASGNWREVDQTVQSVSRDNLSYEGFFRDYDQARAPALSVNANAMKATSPSEKTEWGQNATLYSQRSAKGHRAYVAEQTTYVPNHGKPLRAGRAGVGAEISAYPATFNIEAGHGVNLDKKAYAKAGINYRLNSRLSLNANAAYNSANTPTKALNQNVHANEYNIGANYTHSENLRFGAGVGVMDFEDGNIRKTAYAWLSNNLYQYNRWKLSSSLWADYSNNKDIAAAHYYNPKNSKSLIGTLALAYNQPFDNRIKLQQTLSAGLGRYWQAGENAENTWLLKYGHDWQLGRKLSVNYEIGRRQAIYDGVPEYQNFGNIGLNMKLK</sequence>
<dbReference type="InterPro" id="IPR011990">
    <property type="entry name" value="TPR-like_helical_dom_sf"/>
</dbReference>
<dbReference type="Pfam" id="PF21197">
    <property type="entry name" value="PgaA_barrel"/>
    <property type="match status" value="1"/>
</dbReference>
<dbReference type="InterPro" id="IPR023870">
    <property type="entry name" value="PGA_export_porin_PgaA"/>
</dbReference>
<dbReference type="OrthoDB" id="5405060at2"/>
<evidence type="ECO:0000313" key="3">
    <source>
        <dbReference type="Proteomes" id="UP000241868"/>
    </source>
</evidence>
<keyword evidence="3" id="KW-1185">Reference proteome</keyword>
<protein>
    <submittedName>
        <fullName evidence="2">Poly-beta-1,6 N-acetyl-D-glucosamine export porin PgaA</fullName>
    </submittedName>
</protein>
<accession>A0A2P7U111</accession>
<dbReference type="SUPFAM" id="SSF48452">
    <property type="entry name" value="TPR-like"/>
    <property type="match status" value="1"/>
</dbReference>
<comment type="caution">
    <text evidence="2">The sequence shown here is derived from an EMBL/GenBank/DDBJ whole genome shotgun (WGS) entry which is preliminary data.</text>
</comment>